<keyword evidence="1" id="KW-1133">Transmembrane helix</keyword>
<evidence type="ECO:0000313" key="2">
    <source>
        <dbReference type="EMBL" id="KGE14331.1"/>
    </source>
</evidence>
<keyword evidence="3" id="KW-1185">Reference proteome</keyword>
<gene>
    <name evidence="2" type="ORF">DI53_1945</name>
</gene>
<feature type="transmembrane region" description="Helical" evidence="1">
    <location>
        <begin position="47"/>
        <end position="72"/>
    </location>
</feature>
<accession>A0A0B8T148</accession>
<reference evidence="3" key="1">
    <citation type="submission" date="2014-04" db="EMBL/GenBank/DDBJ databases">
        <title>Whole-Genome optical mapping and complete genome sequence of Sphingobacterium deserti sp. nov., a new spaces isolated from desert in the west of China.</title>
        <authorList>
            <person name="Teng C."/>
            <person name="Zhou Z."/>
            <person name="Li X."/>
            <person name="Chen M."/>
            <person name="Lin M."/>
            <person name="Wang L."/>
            <person name="Su S."/>
            <person name="Zhang C."/>
            <person name="Zhang W."/>
        </authorList>
    </citation>
    <scope>NUCLEOTIDE SEQUENCE [LARGE SCALE GENOMIC DNA]</scope>
    <source>
        <strain evidence="3">ACCC05744</strain>
    </source>
</reference>
<keyword evidence="1" id="KW-0812">Transmembrane</keyword>
<evidence type="ECO:0000313" key="3">
    <source>
        <dbReference type="Proteomes" id="UP000031802"/>
    </source>
</evidence>
<keyword evidence="1" id="KW-0472">Membrane</keyword>
<dbReference type="Proteomes" id="UP000031802">
    <property type="component" value="Unassembled WGS sequence"/>
</dbReference>
<protein>
    <submittedName>
        <fullName evidence="2">Uncharacterized protein</fullName>
    </submittedName>
</protein>
<comment type="caution">
    <text evidence="2">The sequence shown here is derived from an EMBL/GenBank/DDBJ whole genome shotgun (WGS) entry which is preliminary data.</text>
</comment>
<organism evidence="2 3">
    <name type="scientific">Sphingobacterium deserti</name>
    <dbReference type="NCBI Taxonomy" id="1229276"/>
    <lineage>
        <taxon>Bacteria</taxon>
        <taxon>Pseudomonadati</taxon>
        <taxon>Bacteroidota</taxon>
        <taxon>Sphingobacteriia</taxon>
        <taxon>Sphingobacteriales</taxon>
        <taxon>Sphingobacteriaceae</taxon>
        <taxon>Sphingobacterium</taxon>
    </lineage>
</organism>
<name>A0A0B8T148_9SPHI</name>
<dbReference type="EMBL" id="JJMU01000028">
    <property type="protein sequence ID" value="KGE14331.1"/>
    <property type="molecule type" value="Genomic_DNA"/>
</dbReference>
<dbReference type="STRING" id="1229276.DI53_1945"/>
<dbReference type="AlphaFoldDB" id="A0A0B8T148"/>
<reference evidence="2 3" key="2">
    <citation type="journal article" date="2015" name="PLoS ONE">
        <title>Whole-Genome Optical Mapping and Finished Genome Sequence of Sphingobacterium deserti sp. nov., a New Species Isolated from the Western Desert of China.</title>
        <authorList>
            <person name="Teng C."/>
            <person name="Zhou Z."/>
            <person name="Molnar I."/>
            <person name="Li X."/>
            <person name="Tang R."/>
            <person name="Chen M."/>
            <person name="Wang L."/>
            <person name="Su S."/>
            <person name="Zhang W."/>
            <person name="Lin M."/>
        </authorList>
    </citation>
    <scope>NUCLEOTIDE SEQUENCE [LARGE SCALE GENOMIC DNA]</scope>
    <source>
        <strain evidence="3">ACCC05744</strain>
    </source>
</reference>
<proteinExistence type="predicted"/>
<sequence length="81" mass="9051">MCVIALGGCEYSLHDNIPFIVTSLVNAFIYSTEPAASIATQDCNRTYFAFFFVSSPISTTVPFFSLSFSATVRRRPELEKR</sequence>
<evidence type="ECO:0000256" key="1">
    <source>
        <dbReference type="SAM" id="Phobius"/>
    </source>
</evidence>